<evidence type="ECO:0000313" key="4">
    <source>
        <dbReference type="Proteomes" id="UP001275932"/>
    </source>
</evidence>
<evidence type="ECO:0000313" key="3">
    <source>
        <dbReference type="EMBL" id="MDX8415190.1"/>
    </source>
</evidence>
<dbReference type="Pfam" id="PF26300">
    <property type="entry name" value="PEPCK_PPi_lobe_2"/>
    <property type="match status" value="1"/>
</dbReference>
<gene>
    <name evidence="3" type="ORF">MOX91_03225</name>
</gene>
<name>A0ABU4WF48_9BACT</name>
<dbReference type="InterPro" id="IPR058710">
    <property type="entry name" value="PEPCK_lobe_2"/>
</dbReference>
<organism evidence="3 4">
    <name type="scientific">Intestinicryptomonas porci</name>
    <dbReference type="NCBI Taxonomy" id="2926320"/>
    <lineage>
        <taxon>Bacteria</taxon>
        <taxon>Pseudomonadati</taxon>
        <taxon>Verrucomicrobiota</taxon>
        <taxon>Opitutia</taxon>
        <taxon>Opitutales</taxon>
        <taxon>Intestinicryptomonaceae</taxon>
        <taxon>Intestinicryptomonas</taxon>
    </lineage>
</organism>
<evidence type="ECO:0000259" key="2">
    <source>
        <dbReference type="Pfam" id="PF26300"/>
    </source>
</evidence>
<feature type="domain" description="PPi-type phosphoenolpyruvate carboxykinase lobe 2" evidence="2">
    <location>
        <begin position="513"/>
        <end position="622"/>
    </location>
</feature>
<dbReference type="Proteomes" id="UP001275932">
    <property type="component" value="Unassembled WGS sequence"/>
</dbReference>
<feature type="compositionally biased region" description="Basic and acidic residues" evidence="1">
    <location>
        <begin position="531"/>
        <end position="550"/>
    </location>
</feature>
<keyword evidence="4" id="KW-1185">Reference proteome</keyword>
<protein>
    <recommendedName>
        <fullName evidence="2">PPi-type phosphoenolpyruvate carboxykinase lobe 2 domain-containing protein</fullName>
    </recommendedName>
</protein>
<dbReference type="EMBL" id="JALBUT010000003">
    <property type="protein sequence ID" value="MDX8415190.1"/>
    <property type="molecule type" value="Genomic_DNA"/>
</dbReference>
<dbReference type="RefSeq" id="WP_370396638.1">
    <property type="nucleotide sequence ID" value="NZ_JALBUT010000003.1"/>
</dbReference>
<evidence type="ECO:0000256" key="1">
    <source>
        <dbReference type="SAM" id="MobiDB-lite"/>
    </source>
</evidence>
<sequence>MDYETYLGINSETGRNIKLDSAFFEYVNMRLSAFGAPVFGSESSYPLLKLAGPLIENYREFARRNSTNLCPTDLRIMNFLRGFLAETLDEREVLPSLPWAFCLERNGVARALSMPADRDSYENSYVKSYKIKQGVLHNPKNDRRTTKGVFHVVEGGLPVPDDKKSVPKLVFKNLLKAALDAPEELLELPFTSTQKEKAKIWVSLFMRPIVCPRVPNGSPEKSMEIRFFAPGGLVSNLDFTESIFGNAGNPYLSKNDPANDFETWTGHTGCIILAPHLTLLTKKSLGLPRYEDATERQRRDGMCYKEESELYNDGGAFKITARDAGGVIFTIIADNYFGYSKKEVKTQISFSANLFGQCEEEHSGGALAYSSRDLGDDFYLSSYPNSKKGSFKEAMEIMGDTVEVFEDGWAKDKKYPDIIYVPENAYFSLKTQTVSWQKDGAEKKIRLSPHTTYISPIGYKIEMMRPHETRRWRLVGTVEEGVYCHKPATVSGGGKSEISKDISDAIIHGPSIVADFKSDMEAVSAIINKNYGDRNKDPSQNKGKDSRPILDSRRTMGSVVKLLTPSEEFTDEYNEWLKSIPFYIREFVLTVKRHYRPEWDGDWQSKFSVDTINGKGGNLLKYKNSNVLTSYLRIGFTEDGSWRTFSLRKDFFPSCKVQLEDDITSSVVVPSRDVEYLPDGFETRHPSVKFTENCEYRLFQRPDEAIVRGYDKRAEFDMSQSDVFFSNYEPLNRAQVKELTDDVLRFYRFTEPMQKNLEDFLRENKPEYVVSSSNPRLVNGSPSKNVRYLQNRDDMVNPRKYYICDVGGRLSRKIPISKSVPHPVSSVIAGRRNNPASEGIRPLAVHGPLHYLELPEAFMEFIASMTGKSPSTTGAGLEGAMTKGPFNALCPITDLNNALVSFALCNYSIWLSSAGYLGPKYRVDHDISLLIPEIWSRMRSSERKVDFLMENGMLERCRDFEYKNKTVCASRLGWRITREFVNAYFGRIFSSPDSIFTDDMLRPELQDMEVFADGMDNMAGAHKRAAEAYFADGSIEGACPPLRALLHIMKDGSFEGKTLQDAEVRKMFDREEIVKSDWYAERLIAKQQLDLAAAQKSIAYLNSKLQNLSDGKSPAELNQKIAEANAKLKSIKTLNSLKSLGGTIGVDPYVYQ</sequence>
<reference evidence="3 4" key="1">
    <citation type="submission" date="2022-03" db="EMBL/GenBank/DDBJ databases">
        <title>Novel taxa within the pig intestine.</title>
        <authorList>
            <person name="Wylensek D."/>
            <person name="Bishof K."/>
            <person name="Afrizal A."/>
            <person name="Clavel T."/>
        </authorList>
    </citation>
    <scope>NUCLEOTIDE SEQUENCE [LARGE SCALE GENOMIC DNA]</scope>
    <source>
        <strain evidence="3 4">CLA-KB-P66</strain>
    </source>
</reference>
<accession>A0ABU4WF48</accession>
<comment type="caution">
    <text evidence="3">The sequence shown here is derived from an EMBL/GenBank/DDBJ whole genome shotgun (WGS) entry which is preliminary data.</text>
</comment>
<proteinExistence type="predicted"/>
<feature type="region of interest" description="Disordered" evidence="1">
    <location>
        <begin position="530"/>
        <end position="550"/>
    </location>
</feature>